<protein>
    <submittedName>
        <fullName evidence="1">Uncharacterized protein</fullName>
    </submittedName>
</protein>
<reference evidence="1" key="2">
    <citation type="journal article" date="2015" name="Fish Shellfish Immunol.">
        <title>Early steps in the European eel (Anguilla anguilla)-Vibrio vulnificus interaction in the gills: Role of the RtxA13 toxin.</title>
        <authorList>
            <person name="Callol A."/>
            <person name="Pajuelo D."/>
            <person name="Ebbesson L."/>
            <person name="Teles M."/>
            <person name="MacKenzie S."/>
            <person name="Amaro C."/>
        </authorList>
    </citation>
    <scope>NUCLEOTIDE SEQUENCE</scope>
</reference>
<evidence type="ECO:0000313" key="1">
    <source>
        <dbReference type="EMBL" id="JAH23955.1"/>
    </source>
</evidence>
<accession>A0A0E9R657</accession>
<name>A0A0E9R657_ANGAN</name>
<proteinExistence type="predicted"/>
<reference evidence="1" key="1">
    <citation type="submission" date="2014-11" db="EMBL/GenBank/DDBJ databases">
        <authorList>
            <person name="Amaro Gonzalez C."/>
        </authorList>
    </citation>
    <scope>NUCLEOTIDE SEQUENCE</scope>
</reference>
<dbReference type="EMBL" id="GBXM01084622">
    <property type="protein sequence ID" value="JAH23955.1"/>
    <property type="molecule type" value="Transcribed_RNA"/>
</dbReference>
<sequence>MRACWVCVYILL</sequence>
<organism evidence="1">
    <name type="scientific">Anguilla anguilla</name>
    <name type="common">European freshwater eel</name>
    <name type="synonym">Muraena anguilla</name>
    <dbReference type="NCBI Taxonomy" id="7936"/>
    <lineage>
        <taxon>Eukaryota</taxon>
        <taxon>Metazoa</taxon>
        <taxon>Chordata</taxon>
        <taxon>Craniata</taxon>
        <taxon>Vertebrata</taxon>
        <taxon>Euteleostomi</taxon>
        <taxon>Actinopterygii</taxon>
        <taxon>Neopterygii</taxon>
        <taxon>Teleostei</taxon>
        <taxon>Anguilliformes</taxon>
        <taxon>Anguillidae</taxon>
        <taxon>Anguilla</taxon>
    </lineage>
</organism>